<proteinExistence type="predicted"/>
<sequence length="156" mass="19216">MKFNYNTEKKKYIRKWEVLEKEYETAGMDKSLIEEMKRFDWELFKKERVFCRHNQYLEVSYPYNEGKSPEQNSLMLKFIEKFSYEERYFQDSRYGWIEEIENTSLVKKIKNLNISEIEILTMYVFEEKSQTEIAEKMNLTQPSVSRRIRVIKKKLK</sequence>
<protein>
    <submittedName>
        <fullName evidence="2">Sigma-70 family RNA polymerase sigma factor</fullName>
    </submittedName>
</protein>
<name>A0A923NMC0_9FIRM</name>
<reference evidence="2" key="1">
    <citation type="submission" date="2020-08" db="EMBL/GenBank/DDBJ databases">
        <title>Genome public.</title>
        <authorList>
            <person name="Liu C."/>
            <person name="Sun Q."/>
        </authorList>
    </citation>
    <scope>NUCLEOTIDE SEQUENCE</scope>
    <source>
        <strain evidence="2">BX12</strain>
    </source>
</reference>
<gene>
    <name evidence="2" type="ORF">H9L42_02435</name>
</gene>
<dbReference type="Pfam" id="PF08281">
    <property type="entry name" value="Sigma70_r4_2"/>
    <property type="match status" value="1"/>
</dbReference>
<dbReference type="SUPFAM" id="SSF88659">
    <property type="entry name" value="Sigma3 and sigma4 domains of RNA polymerase sigma factors"/>
    <property type="match status" value="1"/>
</dbReference>
<dbReference type="GO" id="GO:0016987">
    <property type="term" value="F:sigma factor activity"/>
    <property type="evidence" value="ECO:0007669"/>
    <property type="project" value="InterPro"/>
</dbReference>
<dbReference type="RefSeq" id="WP_187301843.1">
    <property type="nucleotide sequence ID" value="NZ_JACRYT010000001.1"/>
</dbReference>
<keyword evidence="3" id="KW-1185">Reference proteome</keyword>
<evidence type="ECO:0000313" key="2">
    <source>
        <dbReference type="EMBL" id="MBC6678683.1"/>
    </source>
</evidence>
<dbReference type="AlphaFoldDB" id="A0A923NMC0"/>
<comment type="caution">
    <text evidence="2">The sequence shown here is derived from an EMBL/GenBank/DDBJ whole genome shotgun (WGS) entry which is preliminary data.</text>
</comment>
<organism evidence="2 3">
    <name type="scientific">Zhenpiania hominis</name>
    <dbReference type="NCBI Taxonomy" id="2763644"/>
    <lineage>
        <taxon>Bacteria</taxon>
        <taxon>Bacillati</taxon>
        <taxon>Bacillota</taxon>
        <taxon>Clostridia</taxon>
        <taxon>Peptostreptococcales</taxon>
        <taxon>Anaerovoracaceae</taxon>
        <taxon>Zhenpiania</taxon>
    </lineage>
</organism>
<dbReference type="InterPro" id="IPR000847">
    <property type="entry name" value="LysR_HTH_N"/>
</dbReference>
<dbReference type="PROSITE" id="PS50931">
    <property type="entry name" value="HTH_LYSR"/>
    <property type="match status" value="1"/>
</dbReference>
<dbReference type="Proteomes" id="UP000602647">
    <property type="component" value="Unassembled WGS sequence"/>
</dbReference>
<dbReference type="InterPro" id="IPR013249">
    <property type="entry name" value="RNA_pol_sigma70_r4_t2"/>
</dbReference>
<dbReference type="InterPro" id="IPR013324">
    <property type="entry name" value="RNA_pol_sigma_r3/r4-like"/>
</dbReference>
<dbReference type="GO" id="GO:0006352">
    <property type="term" value="P:DNA-templated transcription initiation"/>
    <property type="evidence" value="ECO:0007669"/>
    <property type="project" value="InterPro"/>
</dbReference>
<dbReference type="EMBL" id="JACRYT010000001">
    <property type="protein sequence ID" value="MBC6678683.1"/>
    <property type="molecule type" value="Genomic_DNA"/>
</dbReference>
<dbReference type="Gene3D" id="1.10.10.60">
    <property type="entry name" value="Homeodomain-like"/>
    <property type="match status" value="1"/>
</dbReference>
<evidence type="ECO:0000259" key="1">
    <source>
        <dbReference type="PROSITE" id="PS50931"/>
    </source>
</evidence>
<evidence type="ECO:0000313" key="3">
    <source>
        <dbReference type="Proteomes" id="UP000602647"/>
    </source>
</evidence>
<accession>A0A923NMC0</accession>
<dbReference type="GO" id="GO:0003677">
    <property type="term" value="F:DNA binding"/>
    <property type="evidence" value="ECO:0007669"/>
    <property type="project" value="InterPro"/>
</dbReference>
<feature type="domain" description="HTH lysR-type" evidence="1">
    <location>
        <begin position="126"/>
        <end position="156"/>
    </location>
</feature>